<keyword evidence="1" id="KW-0472">Membrane</keyword>
<organism evidence="3">
    <name type="scientific">freshwater metagenome</name>
    <dbReference type="NCBI Taxonomy" id="449393"/>
    <lineage>
        <taxon>unclassified sequences</taxon>
        <taxon>metagenomes</taxon>
        <taxon>ecological metagenomes</taxon>
    </lineage>
</organism>
<dbReference type="AlphaFoldDB" id="A0A6J6ZCR2"/>
<dbReference type="EMBL" id="CAFABB010000011">
    <property type="protein sequence ID" value="CAB4815157.1"/>
    <property type="molecule type" value="Genomic_DNA"/>
</dbReference>
<gene>
    <name evidence="2" type="ORF">UFOPK1766_00113</name>
    <name evidence="3" type="ORF">UFOPK3162_00135</name>
</gene>
<feature type="transmembrane region" description="Helical" evidence="1">
    <location>
        <begin position="36"/>
        <end position="66"/>
    </location>
</feature>
<evidence type="ECO:0000313" key="3">
    <source>
        <dbReference type="EMBL" id="CAB4815157.1"/>
    </source>
</evidence>
<evidence type="ECO:0000313" key="2">
    <source>
        <dbReference type="EMBL" id="CAB4575706.1"/>
    </source>
</evidence>
<keyword evidence="1" id="KW-1133">Transmembrane helix</keyword>
<keyword evidence="1" id="KW-0812">Transmembrane</keyword>
<proteinExistence type="predicted"/>
<protein>
    <submittedName>
        <fullName evidence="3">Unannotated protein</fullName>
    </submittedName>
</protein>
<accession>A0A6J6ZCR2</accession>
<sequence length="91" mass="10112">MPGHFMNWKIGCFGLGLYLLINLVSGWKIGYGDIKLSFICSITLATINELSIALTSTWILAGLFALTQPRRSIPFAPFMIIGTYFTKIPLL</sequence>
<name>A0A6J6ZCR2_9ZZZZ</name>
<dbReference type="EMBL" id="CAEZTW010000008">
    <property type="protein sequence ID" value="CAB4575706.1"/>
    <property type="molecule type" value="Genomic_DNA"/>
</dbReference>
<evidence type="ECO:0000256" key="1">
    <source>
        <dbReference type="SAM" id="Phobius"/>
    </source>
</evidence>
<reference evidence="3" key="1">
    <citation type="submission" date="2020-05" db="EMBL/GenBank/DDBJ databases">
        <authorList>
            <person name="Chiriac C."/>
            <person name="Salcher M."/>
            <person name="Ghai R."/>
            <person name="Kavagutti S V."/>
        </authorList>
    </citation>
    <scope>NUCLEOTIDE SEQUENCE</scope>
</reference>